<gene>
    <name evidence="1" type="ORF">FC86_GL000595</name>
</gene>
<comment type="caution">
    <text evidence="1">The sequence shown here is derived from an EMBL/GenBank/DDBJ whole genome shotgun (WGS) entry which is preliminary data.</text>
</comment>
<protein>
    <submittedName>
        <fullName evidence="1">Uncharacterized protein</fullName>
    </submittedName>
</protein>
<dbReference type="Proteomes" id="UP000051378">
    <property type="component" value="Unassembled WGS sequence"/>
</dbReference>
<accession>A0A0R2DIZ6</accession>
<proteinExistence type="predicted"/>
<evidence type="ECO:0000313" key="2">
    <source>
        <dbReference type="Proteomes" id="UP000051378"/>
    </source>
</evidence>
<dbReference type="RefSeq" id="WP_056974810.1">
    <property type="nucleotide sequence ID" value="NZ_AYZL01000019.1"/>
</dbReference>
<sequence>MSEEKYIEVLINDSKLPVRYSTEIKNNKDEINTVVLMMNPSSLYCHNEDINVKVYKDGNKNILSAKNRSSFKCFDINRIDLEKSIKKHSSFTYIEDIMTKLSDPNYEQSYEKTSISQVSENNIKKIKTKINKKINAGLKEYEKSNLNCEEMVCDYVFNHTKGDSLTQKSDWVTAINQLKEKAHNPKLEILEKLKKSPHLDKMVFDDTTKNLLKLENLGNICLVNVSPFVQTNILSNSRLSQLHSLKIMNNPQIMKHNLKIISDIIITNPKANIVVATGELKSDQMNFHYFEVMSKILEIDGAAERLKGFTDKVDETILNLTKSGYTRHPRTGDIQDVLVNFNSETYHKSMYNLYKRKQEQS</sequence>
<organism evidence="1 2">
    <name type="scientific">Holzapfeliella floricola DSM 23037 = JCM 16512</name>
    <dbReference type="NCBI Taxonomy" id="1423744"/>
    <lineage>
        <taxon>Bacteria</taxon>
        <taxon>Bacillati</taxon>
        <taxon>Bacillota</taxon>
        <taxon>Bacilli</taxon>
        <taxon>Lactobacillales</taxon>
        <taxon>Lactobacillaceae</taxon>
        <taxon>Holzapfeliella</taxon>
    </lineage>
</organism>
<name>A0A0R2DIZ6_9LACO</name>
<dbReference type="EMBL" id="AYZL01000019">
    <property type="protein sequence ID" value="KRN04064.1"/>
    <property type="molecule type" value="Genomic_DNA"/>
</dbReference>
<evidence type="ECO:0000313" key="1">
    <source>
        <dbReference type="EMBL" id="KRN04064.1"/>
    </source>
</evidence>
<keyword evidence="2" id="KW-1185">Reference proteome</keyword>
<dbReference type="AlphaFoldDB" id="A0A0R2DIZ6"/>
<dbReference type="PATRIC" id="fig|1423744.4.peg.612"/>
<reference evidence="1 2" key="1">
    <citation type="journal article" date="2015" name="Genome Announc.">
        <title>Expanding the biotechnology potential of lactobacilli through comparative genomics of 213 strains and associated genera.</title>
        <authorList>
            <person name="Sun Z."/>
            <person name="Harris H.M."/>
            <person name="McCann A."/>
            <person name="Guo C."/>
            <person name="Argimon S."/>
            <person name="Zhang W."/>
            <person name="Yang X."/>
            <person name="Jeffery I.B."/>
            <person name="Cooney J.C."/>
            <person name="Kagawa T.F."/>
            <person name="Liu W."/>
            <person name="Song Y."/>
            <person name="Salvetti E."/>
            <person name="Wrobel A."/>
            <person name="Rasinkangas P."/>
            <person name="Parkhill J."/>
            <person name="Rea M.C."/>
            <person name="O'Sullivan O."/>
            <person name="Ritari J."/>
            <person name="Douillard F.P."/>
            <person name="Paul Ross R."/>
            <person name="Yang R."/>
            <person name="Briner A.E."/>
            <person name="Felis G.E."/>
            <person name="de Vos W.M."/>
            <person name="Barrangou R."/>
            <person name="Klaenhammer T.R."/>
            <person name="Caufield P.W."/>
            <person name="Cui Y."/>
            <person name="Zhang H."/>
            <person name="O'Toole P.W."/>
        </authorList>
    </citation>
    <scope>NUCLEOTIDE SEQUENCE [LARGE SCALE GENOMIC DNA]</scope>
    <source>
        <strain evidence="1 2">DSM 23037</strain>
    </source>
</reference>